<gene>
    <name evidence="13" type="ORF">JW984_02445</name>
</gene>
<organism evidence="13 14">
    <name type="scientific">Candidatus Zymogenus saltonus</name>
    <dbReference type="NCBI Taxonomy" id="2844893"/>
    <lineage>
        <taxon>Bacteria</taxon>
        <taxon>Deltaproteobacteria</taxon>
        <taxon>Candidatus Zymogenia</taxon>
        <taxon>Candidatus Zymogeniales</taxon>
        <taxon>Candidatus Zymogenaceae</taxon>
        <taxon>Candidatus Zymogenus</taxon>
    </lineage>
</organism>
<dbReference type="InterPro" id="IPR004101">
    <property type="entry name" value="Mur_ligase_C"/>
</dbReference>
<evidence type="ECO:0000256" key="2">
    <source>
        <dbReference type="ARBA" id="ARBA00013025"/>
    </source>
</evidence>
<comment type="similarity">
    <text evidence="1 10">Belongs to the folylpolyglutamate synthase family.</text>
</comment>
<dbReference type="Pfam" id="PF02875">
    <property type="entry name" value="Mur_ligase_C"/>
    <property type="match status" value="1"/>
</dbReference>
<dbReference type="PANTHER" id="PTHR11136">
    <property type="entry name" value="FOLYLPOLYGLUTAMATE SYNTHASE-RELATED"/>
    <property type="match status" value="1"/>
</dbReference>
<protein>
    <recommendedName>
        <fullName evidence="2">tetrahydrofolate synthase</fullName>
        <ecNumber evidence="2">6.3.2.17</ecNumber>
    </recommendedName>
    <alternativeName>
        <fullName evidence="8">Tetrahydrofolylpolyglutamate synthase</fullName>
    </alternativeName>
</protein>
<dbReference type="GO" id="GO:0004326">
    <property type="term" value="F:tetrahydrofolylpolyglutamate synthase activity"/>
    <property type="evidence" value="ECO:0007669"/>
    <property type="project" value="UniProtKB-EC"/>
</dbReference>
<keyword evidence="4" id="KW-0479">Metal-binding</keyword>
<keyword evidence="7" id="KW-0460">Magnesium</keyword>
<evidence type="ECO:0000256" key="1">
    <source>
        <dbReference type="ARBA" id="ARBA00008276"/>
    </source>
</evidence>
<evidence type="ECO:0000256" key="10">
    <source>
        <dbReference type="PIRNR" id="PIRNR001563"/>
    </source>
</evidence>
<dbReference type="EC" id="6.3.2.17" evidence="2"/>
<dbReference type="AlphaFoldDB" id="A0A9D8KAD0"/>
<feature type="domain" description="Mur ligase central" evidence="12">
    <location>
        <begin position="47"/>
        <end position="264"/>
    </location>
</feature>
<proteinExistence type="inferred from homology"/>
<keyword evidence="3 10" id="KW-0436">Ligase</keyword>
<evidence type="ECO:0000256" key="9">
    <source>
        <dbReference type="ARBA" id="ARBA00047493"/>
    </source>
</evidence>
<dbReference type="SUPFAM" id="SSF53623">
    <property type="entry name" value="MurD-like peptide ligases, catalytic domain"/>
    <property type="match status" value="1"/>
</dbReference>
<dbReference type="GO" id="GO:0005524">
    <property type="term" value="F:ATP binding"/>
    <property type="evidence" value="ECO:0007669"/>
    <property type="project" value="UniProtKB-KW"/>
</dbReference>
<dbReference type="GO" id="GO:0008841">
    <property type="term" value="F:dihydrofolate synthase activity"/>
    <property type="evidence" value="ECO:0007669"/>
    <property type="project" value="TreeGrafter"/>
</dbReference>
<evidence type="ECO:0000256" key="4">
    <source>
        <dbReference type="ARBA" id="ARBA00022723"/>
    </source>
</evidence>
<dbReference type="Proteomes" id="UP000809273">
    <property type="component" value="Unassembled WGS sequence"/>
</dbReference>
<dbReference type="SUPFAM" id="SSF53244">
    <property type="entry name" value="MurD-like peptide ligases, peptide-binding domain"/>
    <property type="match status" value="1"/>
</dbReference>
<evidence type="ECO:0000259" key="12">
    <source>
        <dbReference type="Pfam" id="PF08245"/>
    </source>
</evidence>
<dbReference type="PANTHER" id="PTHR11136:SF0">
    <property type="entry name" value="DIHYDROFOLATE SYNTHETASE-RELATED"/>
    <property type="match status" value="1"/>
</dbReference>
<accession>A0A9D8KAD0</accession>
<evidence type="ECO:0000313" key="13">
    <source>
        <dbReference type="EMBL" id="MBN1572035.1"/>
    </source>
</evidence>
<feature type="domain" description="Mur ligase C-terminal" evidence="11">
    <location>
        <begin position="291"/>
        <end position="410"/>
    </location>
</feature>
<dbReference type="InterPro" id="IPR013221">
    <property type="entry name" value="Mur_ligase_cen"/>
</dbReference>
<dbReference type="InterPro" id="IPR036565">
    <property type="entry name" value="Mur-like_cat_sf"/>
</dbReference>
<dbReference type="Gene3D" id="3.90.190.20">
    <property type="entry name" value="Mur ligase, C-terminal domain"/>
    <property type="match status" value="1"/>
</dbReference>
<dbReference type="Gene3D" id="3.40.1190.10">
    <property type="entry name" value="Mur-like, catalytic domain"/>
    <property type="match status" value="1"/>
</dbReference>
<comment type="catalytic activity">
    <reaction evidence="9">
        <text>(6S)-5,6,7,8-tetrahydrofolyl-(gamma-L-Glu)(n) + L-glutamate + ATP = (6S)-5,6,7,8-tetrahydrofolyl-(gamma-L-Glu)(n+1) + ADP + phosphate + H(+)</text>
        <dbReference type="Rhea" id="RHEA:10580"/>
        <dbReference type="Rhea" id="RHEA-COMP:14738"/>
        <dbReference type="Rhea" id="RHEA-COMP:14740"/>
        <dbReference type="ChEBI" id="CHEBI:15378"/>
        <dbReference type="ChEBI" id="CHEBI:29985"/>
        <dbReference type="ChEBI" id="CHEBI:30616"/>
        <dbReference type="ChEBI" id="CHEBI:43474"/>
        <dbReference type="ChEBI" id="CHEBI:141005"/>
        <dbReference type="ChEBI" id="CHEBI:456216"/>
        <dbReference type="EC" id="6.3.2.17"/>
    </reaction>
</comment>
<dbReference type="InterPro" id="IPR001645">
    <property type="entry name" value="Folylpolyglutamate_synth"/>
</dbReference>
<name>A0A9D8KAD0_9DELT</name>
<dbReference type="Pfam" id="PF08245">
    <property type="entry name" value="Mur_ligase_M"/>
    <property type="match status" value="1"/>
</dbReference>
<keyword evidence="6 10" id="KW-0067">ATP-binding</keyword>
<keyword evidence="5 10" id="KW-0547">Nucleotide-binding</keyword>
<dbReference type="PIRSF" id="PIRSF001563">
    <property type="entry name" value="Folylpolyglu_synth"/>
    <property type="match status" value="1"/>
</dbReference>
<evidence type="ECO:0000259" key="11">
    <source>
        <dbReference type="Pfam" id="PF02875"/>
    </source>
</evidence>
<dbReference type="GO" id="GO:0046872">
    <property type="term" value="F:metal ion binding"/>
    <property type="evidence" value="ECO:0007669"/>
    <property type="project" value="UniProtKB-KW"/>
</dbReference>
<evidence type="ECO:0000256" key="6">
    <source>
        <dbReference type="ARBA" id="ARBA00022840"/>
    </source>
</evidence>
<evidence type="ECO:0000256" key="3">
    <source>
        <dbReference type="ARBA" id="ARBA00022598"/>
    </source>
</evidence>
<dbReference type="NCBIfam" id="TIGR01499">
    <property type="entry name" value="folC"/>
    <property type="match status" value="1"/>
</dbReference>
<evidence type="ECO:0000313" key="14">
    <source>
        <dbReference type="Proteomes" id="UP000809273"/>
    </source>
</evidence>
<dbReference type="EMBL" id="JAFGIX010000010">
    <property type="protein sequence ID" value="MBN1572035.1"/>
    <property type="molecule type" value="Genomic_DNA"/>
</dbReference>
<dbReference type="InterPro" id="IPR036615">
    <property type="entry name" value="Mur_ligase_C_dom_sf"/>
</dbReference>
<dbReference type="GO" id="GO:0005737">
    <property type="term" value="C:cytoplasm"/>
    <property type="evidence" value="ECO:0007669"/>
    <property type="project" value="TreeGrafter"/>
</dbReference>
<evidence type="ECO:0000256" key="8">
    <source>
        <dbReference type="ARBA" id="ARBA00030592"/>
    </source>
</evidence>
<evidence type="ECO:0000256" key="7">
    <source>
        <dbReference type="ARBA" id="ARBA00022842"/>
    </source>
</evidence>
<reference evidence="13" key="1">
    <citation type="journal article" date="2021" name="Environ. Microbiol.">
        <title>Genomic characterization of three novel Desulfobacterota classes expand the metabolic and phylogenetic diversity of the phylum.</title>
        <authorList>
            <person name="Murphy C.L."/>
            <person name="Biggerstaff J."/>
            <person name="Eichhorn A."/>
            <person name="Ewing E."/>
            <person name="Shahan R."/>
            <person name="Soriano D."/>
            <person name="Stewart S."/>
            <person name="VanMol K."/>
            <person name="Walker R."/>
            <person name="Walters P."/>
            <person name="Elshahed M.S."/>
            <person name="Youssef N.H."/>
        </authorList>
    </citation>
    <scope>NUCLEOTIDE SEQUENCE</scope>
    <source>
        <strain evidence="13">Zod_Metabat.24</strain>
    </source>
</reference>
<comment type="caution">
    <text evidence="13">The sequence shown here is derived from an EMBL/GenBank/DDBJ whole genome shotgun (WGS) entry which is preliminary data.</text>
</comment>
<evidence type="ECO:0000256" key="5">
    <source>
        <dbReference type="ARBA" id="ARBA00022741"/>
    </source>
</evidence>
<sequence length="423" mass="45500">MDERKIDKEFAYLESLNARGIRTDLTVMERALALMGDPHEALNKIVVGGTNGKGSVVSFIGSALAAAGYKPGLYYSPHIVDFRERIIVGSEMITVSEAASLINRVREIVDTPLKPTYFEFITLMAFVHFKDVGVNPAVMEVGLGGRFDAVNVGMPAVSVITNVSLDHTQYLGRTPEEIALEKVQILPEGGMLIVGRVDDSVRSLLKGEAEERGAASYFLGEDFSYDLDEAGDAVYRGIEFTLSDISIGLPGAHQAQNVAVALAVLEVLREMGYKVPGGAMKEGVGNIYLPGRMEVIARSPEVIVDVAHNVDAAMALVEHLTTLPVKKTAFVVGMMRDKDIKGFLKILDLEGEGIFLTGLNVPRAAGVDEMARDASCLKTPVRLFDNMTEALSAARDFAGEGGRVVVTGSFYTVEAAVRELGGL</sequence>
<reference evidence="13" key="2">
    <citation type="submission" date="2021-01" db="EMBL/GenBank/DDBJ databases">
        <authorList>
            <person name="Hahn C.R."/>
            <person name="Youssef N.H."/>
            <person name="Elshahed M."/>
        </authorList>
    </citation>
    <scope>NUCLEOTIDE SEQUENCE</scope>
    <source>
        <strain evidence="13">Zod_Metabat.24</strain>
    </source>
</reference>